<protein>
    <submittedName>
        <fullName evidence="2">Uncharacterized protein</fullName>
    </submittedName>
</protein>
<keyword evidence="1" id="KW-0472">Membrane</keyword>
<name>A0A392T6F5_9FABA</name>
<keyword evidence="1" id="KW-0812">Transmembrane</keyword>
<keyword evidence="3" id="KW-1185">Reference proteome</keyword>
<feature type="non-terminal residue" evidence="2">
    <location>
        <position position="1"/>
    </location>
</feature>
<evidence type="ECO:0000313" key="3">
    <source>
        <dbReference type="Proteomes" id="UP000265520"/>
    </source>
</evidence>
<keyword evidence="1" id="KW-1133">Transmembrane helix</keyword>
<organism evidence="2 3">
    <name type="scientific">Trifolium medium</name>
    <dbReference type="NCBI Taxonomy" id="97028"/>
    <lineage>
        <taxon>Eukaryota</taxon>
        <taxon>Viridiplantae</taxon>
        <taxon>Streptophyta</taxon>
        <taxon>Embryophyta</taxon>
        <taxon>Tracheophyta</taxon>
        <taxon>Spermatophyta</taxon>
        <taxon>Magnoliopsida</taxon>
        <taxon>eudicotyledons</taxon>
        <taxon>Gunneridae</taxon>
        <taxon>Pentapetalae</taxon>
        <taxon>rosids</taxon>
        <taxon>fabids</taxon>
        <taxon>Fabales</taxon>
        <taxon>Fabaceae</taxon>
        <taxon>Papilionoideae</taxon>
        <taxon>50 kb inversion clade</taxon>
        <taxon>NPAAA clade</taxon>
        <taxon>Hologalegina</taxon>
        <taxon>IRL clade</taxon>
        <taxon>Trifolieae</taxon>
        <taxon>Trifolium</taxon>
    </lineage>
</organism>
<sequence length="42" mass="4972">GFNETDEKRRALNKMVAVAARYSSSWILVAVWWWLPEVKYIS</sequence>
<reference evidence="2 3" key="1">
    <citation type="journal article" date="2018" name="Front. Plant Sci.">
        <title>Red Clover (Trifolium pratense) and Zigzag Clover (T. medium) - A Picture of Genomic Similarities and Differences.</title>
        <authorList>
            <person name="Dluhosova J."/>
            <person name="Istvanek J."/>
            <person name="Nedelnik J."/>
            <person name="Repkova J."/>
        </authorList>
    </citation>
    <scope>NUCLEOTIDE SEQUENCE [LARGE SCALE GENOMIC DNA]</scope>
    <source>
        <strain evidence="3">cv. 10/8</strain>
        <tissue evidence="2">Leaf</tissue>
    </source>
</reference>
<comment type="caution">
    <text evidence="2">The sequence shown here is derived from an EMBL/GenBank/DDBJ whole genome shotgun (WGS) entry which is preliminary data.</text>
</comment>
<evidence type="ECO:0000256" key="1">
    <source>
        <dbReference type="SAM" id="Phobius"/>
    </source>
</evidence>
<feature type="transmembrane region" description="Helical" evidence="1">
    <location>
        <begin position="12"/>
        <end position="35"/>
    </location>
</feature>
<dbReference type="Proteomes" id="UP000265520">
    <property type="component" value="Unassembled WGS sequence"/>
</dbReference>
<evidence type="ECO:0000313" key="2">
    <source>
        <dbReference type="EMBL" id="MCI56683.1"/>
    </source>
</evidence>
<accession>A0A392T6F5</accession>
<proteinExistence type="predicted"/>
<dbReference type="AlphaFoldDB" id="A0A392T6F5"/>
<dbReference type="EMBL" id="LXQA010516117">
    <property type="protein sequence ID" value="MCI56683.1"/>
    <property type="molecule type" value="Genomic_DNA"/>
</dbReference>